<sequence>MTTSINYTESKTLAAVKDWRTTDKAKIGAAPAEKGIAVKKHRHNEQKLRDCADQLMKVEGGQP</sequence>
<accession>A0A1E7W6C4</accession>
<dbReference type="RefSeq" id="WP_070251971.1">
    <property type="nucleotide sequence ID" value="NZ_LROM01000152.1"/>
</dbReference>
<dbReference type="AlphaFoldDB" id="A0A1E7W6C4"/>
<dbReference type="EMBL" id="LROM01000152">
    <property type="protein sequence ID" value="OEZ91495.1"/>
    <property type="molecule type" value="Genomic_DNA"/>
</dbReference>
<proteinExistence type="predicted"/>
<keyword evidence="2" id="KW-1185">Reference proteome</keyword>
<reference evidence="2" key="1">
    <citation type="journal article" date="2016" name="Front. Microbiol.">
        <title>Molecular Keys to the Janthinobacterium and Duganella spp. Interaction with the Plant Pathogen Fusarium graminearum.</title>
        <authorList>
            <person name="Haack F.S."/>
            <person name="Poehlein A."/>
            <person name="Kroger C."/>
            <person name="Voigt C.A."/>
            <person name="Piepenbring M."/>
            <person name="Bode H.B."/>
            <person name="Daniel R."/>
            <person name="Schafer W."/>
            <person name="Streit W.R."/>
        </authorList>
    </citation>
    <scope>NUCLEOTIDE SEQUENCE [LARGE SCALE GENOMIC DNA]</scope>
    <source>
        <strain evidence="2">T54</strain>
    </source>
</reference>
<name>A0A1E7W6C4_9BURK</name>
<evidence type="ECO:0000313" key="2">
    <source>
        <dbReference type="Proteomes" id="UP000175989"/>
    </source>
</evidence>
<dbReference type="OrthoDB" id="8779825at2"/>
<comment type="caution">
    <text evidence="1">The sequence shown here is derived from an EMBL/GenBank/DDBJ whole genome shotgun (WGS) entry which is preliminary data.</text>
</comment>
<dbReference type="Proteomes" id="UP000175989">
    <property type="component" value="Unassembled WGS sequence"/>
</dbReference>
<gene>
    <name evidence="1" type="ORF">DUPY_51070</name>
</gene>
<organism evidence="1 2">
    <name type="scientific">Duganella phyllosphaerae</name>
    <dbReference type="NCBI Taxonomy" id="762836"/>
    <lineage>
        <taxon>Bacteria</taxon>
        <taxon>Pseudomonadati</taxon>
        <taxon>Pseudomonadota</taxon>
        <taxon>Betaproteobacteria</taxon>
        <taxon>Burkholderiales</taxon>
        <taxon>Oxalobacteraceae</taxon>
        <taxon>Telluria group</taxon>
        <taxon>Duganella</taxon>
    </lineage>
</organism>
<protein>
    <submittedName>
        <fullName evidence="1">Uncharacterized protein</fullName>
    </submittedName>
</protein>
<dbReference type="PATRIC" id="fig|762836.4.peg.5248"/>
<evidence type="ECO:0000313" key="1">
    <source>
        <dbReference type="EMBL" id="OEZ91495.1"/>
    </source>
</evidence>